<dbReference type="InterPro" id="IPR020058">
    <property type="entry name" value="Glu/Gln-tRNA-synth_Ib_cat-dom"/>
</dbReference>
<dbReference type="GO" id="GO:0004818">
    <property type="term" value="F:glutamate-tRNA ligase activity"/>
    <property type="evidence" value="ECO:0007669"/>
    <property type="project" value="UniProtKB-UniRule"/>
</dbReference>
<dbReference type="InterPro" id="IPR004527">
    <property type="entry name" value="Glu-tRNA-ligase_bac/mito"/>
</dbReference>
<evidence type="ECO:0000256" key="3">
    <source>
        <dbReference type="ARBA" id="ARBA00011245"/>
    </source>
</evidence>
<evidence type="ECO:0000256" key="10">
    <source>
        <dbReference type="ARBA" id="ARBA00048351"/>
    </source>
</evidence>
<dbReference type="GO" id="GO:0008270">
    <property type="term" value="F:zinc ion binding"/>
    <property type="evidence" value="ECO:0007669"/>
    <property type="project" value="InterPro"/>
</dbReference>
<reference evidence="14 15" key="1">
    <citation type="submission" date="2016-08" db="EMBL/GenBank/DDBJ databases">
        <authorList>
            <person name="Loux V."/>
            <person name="Rue O."/>
        </authorList>
    </citation>
    <scope>NUCLEOTIDE SEQUENCE [LARGE SCALE GENOMIC DNA]</scope>
    <source>
        <strain evidence="14 15">AFSSA_08CEB44bac</strain>
    </source>
</reference>
<evidence type="ECO:0000256" key="4">
    <source>
        <dbReference type="ARBA" id="ARBA00022490"/>
    </source>
</evidence>
<dbReference type="HAMAP" id="MF_00022">
    <property type="entry name" value="Glu_tRNA_synth_type1"/>
    <property type="match status" value="1"/>
</dbReference>
<dbReference type="GO" id="GO:0005829">
    <property type="term" value="C:cytosol"/>
    <property type="evidence" value="ECO:0007669"/>
    <property type="project" value="TreeGrafter"/>
</dbReference>
<dbReference type="EMBL" id="FMIK01000004">
    <property type="protein sequence ID" value="SCL81865.1"/>
    <property type="molecule type" value="Genomic_DNA"/>
</dbReference>
<dbReference type="InterPro" id="IPR049940">
    <property type="entry name" value="GluQ/Sye"/>
</dbReference>
<dbReference type="InterPro" id="IPR020751">
    <property type="entry name" value="aa-tRNA-synth_I_codon-bd_sub2"/>
</dbReference>
<evidence type="ECO:0000259" key="13">
    <source>
        <dbReference type="Pfam" id="PF19269"/>
    </source>
</evidence>
<feature type="domain" description="Aminoacyl-tRNA synthetase class I anticodon-binding" evidence="13">
    <location>
        <begin position="351"/>
        <end position="490"/>
    </location>
</feature>
<dbReference type="InterPro" id="IPR001412">
    <property type="entry name" value="aa-tRNA-synth_I_CS"/>
</dbReference>
<feature type="binding site" evidence="11">
    <location>
        <position position="261"/>
    </location>
    <ligand>
        <name>ATP</name>
        <dbReference type="ChEBI" id="CHEBI:30616"/>
    </ligand>
</feature>
<organism evidence="14 15">
    <name type="scientific">Bacillus cytotoxicus</name>
    <dbReference type="NCBI Taxonomy" id="580165"/>
    <lineage>
        <taxon>Bacteria</taxon>
        <taxon>Bacillati</taxon>
        <taxon>Bacillota</taxon>
        <taxon>Bacilli</taxon>
        <taxon>Bacillales</taxon>
        <taxon>Bacillaceae</taxon>
        <taxon>Bacillus</taxon>
        <taxon>Bacillus cereus group</taxon>
    </lineage>
</organism>
<gene>
    <name evidence="11" type="primary">gltX</name>
    <name evidence="14" type="ORF">BCB44BAC_00082</name>
</gene>
<dbReference type="InterPro" id="IPR008925">
    <property type="entry name" value="aa_tRNA-synth_I_cd-bd_sf"/>
</dbReference>
<comment type="similarity">
    <text evidence="2 11">Belongs to the class-I aminoacyl-tRNA synthetase family. Glutamate--tRNA ligase type 1 subfamily.</text>
</comment>
<comment type="catalytic activity">
    <reaction evidence="10 11">
        <text>tRNA(Glu) + L-glutamate + ATP = L-glutamyl-tRNA(Glu) + AMP + diphosphate</text>
        <dbReference type="Rhea" id="RHEA:23540"/>
        <dbReference type="Rhea" id="RHEA-COMP:9663"/>
        <dbReference type="Rhea" id="RHEA-COMP:9680"/>
        <dbReference type="ChEBI" id="CHEBI:29985"/>
        <dbReference type="ChEBI" id="CHEBI:30616"/>
        <dbReference type="ChEBI" id="CHEBI:33019"/>
        <dbReference type="ChEBI" id="CHEBI:78442"/>
        <dbReference type="ChEBI" id="CHEBI:78520"/>
        <dbReference type="ChEBI" id="CHEBI:456215"/>
        <dbReference type="EC" id="6.1.1.17"/>
    </reaction>
</comment>
<protein>
    <recommendedName>
        <fullName evidence="11">Glutamate--tRNA ligase</fullName>
        <ecNumber evidence="11">6.1.1.17</ecNumber>
    </recommendedName>
    <alternativeName>
        <fullName evidence="11">Glutamyl-tRNA synthetase</fullName>
        <shortName evidence="11">GluRS</shortName>
    </alternativeName>
</protein>
<evidence type="ECO:0000256" key="7">
    <source>
        <dbReference type="ARBA" id="ARBA00022840"/>
    </source>
</evidence>
<comment type="caution">
    <text evidence="11">Lacks conserved residue(s) required for the propagation of feature annotation.</text>
</comment>
<proteinExistence type="inferred from homology"/>
<comment type="caution">
    <text evidence="14">The sequence shown here is derived from an EMBL/GenBank/DDBJ whole genome shotgun (WGS) entry which is preliminary data.</text>
</comment>
<evidence type="ECO:0000313" key="15">
    <source>
        <dbReference type="Proteomes" id="UP000242164"/>
    </source>
</evidence>
<accession>A0AAX2CB50</accession>
<dbReference type="GO" id="GO:0006424">
    <property type="term" value="P:glutamyl-tRNA aminoacylation"/>
    <property type="evidence" value="ECO:0007669"/>
    <property type="project" value="UniProtKB-UniRule"/>
</dbReference>
<dbReference type="Pfam" id="PF00749">
    <property type="entry name" value="tRNA-synt_1c"/>
    <property type="match status" value="1"/>
</dbReference>
<dbReference type="InterPro" id="IPR045462">
    <property type="entry name" value="aa-tRNA-synth_I_cd-bd"/>
</dbReference>
<keyword evidence="9 11" id="KW-0030">Aminoacyl-tRNA synthetase</keyword>
<dbReference type="InterPro" id="IPR033910">
    <property type="entry name" value="GluRS_core"/>
</dbReference>
<dbReference type="EC" id="6.1.1.17" evidence="11"/>
<keyword evidence="6 11" id="KW-0547">Nucleotide-binding</keyword>
<dbReference type="PANTHER" id="PTHR43311">
    <property type="entry name" value="GLUTAMATE--TRNA LIGASE"/>
    <property type="match status" value="1"/>
</dbReference>
<dbReference type="Gene3D" id="1.10.10.350">
    <property type="match status" value="1"/>
</dbReference>
<comment type="function">
    <text evidence="11">Catalyzes the attachment of glutamate to tRNA(Glu) in a two-step reaction: glutamate is first activated by ATP to form Glu-AMP and then transferred to the acceptor end of tRNA(Glu).</text>
</comment>
<dbReference type="Pfam" id="PF19269">
    <property type="entry name" value="Anticodon_2"/>
    <property type="match status" value="1"/>
</dbReference>
<feature type="short sequence motif" description="'HIGH' region" evidence="11">
    <location>
        <begin position="17"/>
        <end position="27"/>
    </location>
</feature>
<keyword evidence="5 11" id="KW-0436">Ligase</keyword>
<evidence type="ECO:0000256" key="11">
    <source>
        <dbReference type="HAMAP-Rule" id="MF_00022"/>
    </source>
</evidence>
<comment type="subcellular location">
    <subcellularLocation>
        <location evidence="1 11">Cytoplasm</location>
    </subcellularLocation>
</comment>
<feature type="domain" description="Glutamyl/glutaminyl-tRNA synthetase class Ib catalytic" evidence="12">
    <location>
        <begin position="10"/>
        <end position="329"/>
    </location>
</feature>
<evidence type="ECO:0000259" key="12">
    <source>
        <dbReference type="Pfam" id="PF00749"/>
    </source>
</evidence>
<evidence type="ECO:0000256" key="8">
    <source>
        <dbReference type="ARBA" id="ARBA00022917"/>
    </source>
</evidence>
<dbReference type="Proteomes" id="UP000242164">
    <property type="component" value="Unassembled WGS sequence"/>
</dbReference>
<dbReference type="PRINTS" id="PR00987">
    <property type="entry name" value="TRNASYNTHGLU"/>
</dbReference>
<sequence length="491" mass="56288">MEGVPIMEKQVRVRYAPSPTGHLHIGNARTALFNYLFARHQDGKFIIRIEDTDVKRNVAGGEESQLKYLKWLGMDWDEGVDVGGKYGPYRQTERLDIYKELYEDLLERGLAYKCYMTEEELEAEREGQIARGETPRYAGNHRNLTEEQIAQFEAEGRVPSIRFRVPDNREYKFNDIVKGDVTFHSNDFGDFVIVKKDGIPTYNFAVAVDDHLMEITHVLRGDDHISNTPKQMMIYEAFGWDTPQFGHMTLIVNESRKKLSKRDESIIQFIEQYEALGYLPEAIFNFIALLGWSPVGEEEIFSKDEFIKMFDAARLSKSPALFDSQKLKWMNNQYMKKQDLDTVVALSLPHLVKAGRVSEDLSEQEAAWVRDVIALYHEQMSYGAEIVELSEMFFKDHVDFEEEGKEVLKGEQVPEVLRAFAVELEALEEVEPATIKKAIKAVQKETGHKGKNLFMPIRVATTGQTHGPELPNAIALLGKEKVLKRIQKVIG</sequence>
<dbReference type="CDD" id="cd00808">
    <property type="entry name" value="GluRS_core"/>
    <property type="match status" value="1"/>
</dbReference>
<keyword evidence="8 11" id="KW-0648">Protein biosynthesis</keyword>
<evidence type="ECO:0000256" key="9">
    <source>
        <dbReference type="ARBA" id="ARBA00023146"/>
    </source>
</evidence>
<evidence type="ECO:0000313" key="14">
    <source>
        <dbReference type="EMBL" id="SCL81865.1"/>
    </source>
</evidence>
<evidence type="ECO:0000256" key="1">
    <source>
        <dbReference type="ARBA" id="ARBA00004496"/>
    </source>
</evidence>
<dbReference type="AlphaFoldDB" id="A0AAX2CB50"/>
<dbReference type="FunFam" id="1.10.10.350:FF:000002">
    <property type="entry name" value="Glutamate--tRNA ligase"/>
    <property type="match status" value="1"/>
</dbReference>
<feature type="short sequence motif" description="'KMSKS' region" evidence="11">
    <location>
        <begin position="258"/>
        <end position="262"/>
    </location>
</feature>
<name>A0AAX2CB50_9BACI</name>
<keyword evidence="7 11" id="KW-0067">ATP-binding</keyword>
<keyword evidence="4 11" id="KW-0963">Cytoplasm</keyword>
<dbReference type="PANTHER" id="PTHR43311:SF2">
    <property type="entry name" value="GLUTAMATE--TRNA LIGASE, MITOCHONDRIAL-RELATED"/>
    <property type="match status" value="1"/>
</dbReference>
<dbReference type="NCBIfam" id="TIGR00464">
    <property type="entry name" value="gltX_bact"/>
    <property type="match status" value="1"/>
</dbReference>
<dbReference type="InterPro" id="IPR000924">
    <property type="entry name" value="Glu/Gln-tRNA-synth"/>
</dbReference>
<dbReference type="SUPFAM" id="SSF52374">
    <property type="entry name" value="Nucleotidylyl transferase"/>
    <property type="match status" value="1"/>
</dbReference>
<evidence type="ECO:0000256" key="2">
    <source>
        <dbReference type="ARBA" id="ARBA00007894"/>
    </source>
</evidence>
<dbReference type="FunFam" id="3.40.50.620:FF:000007">
    <property type="entry name" value="Glutamate--tRNA ligase"/>
    <property type="match status" value="1"/>
</dbReference>
<comment type="subunit">
    <text evidence="3 11">Monomer.</text>
</comment>
<dbReference type="GO" id="GO:0000049">
    <property type="term" value="F:tRNA binding"/>
    <property type="evidence" value="ECO:0007669"/>
    <property type="project" value="InterPro"/>
</dbReference>
<dbReference type="Gene3D" id="3.40.50.620">
    <property type="entry name" value="HUPs"/>
    <property type="match status" value="1"/>
</dbReference>
<dbReference type="SUPFAM" id="SSF48163">
    <property type="entry name" value="An anticodon-binding domain of class I aminoacyl-tRNA synthetases"/>
    <property type="match status" value="1"/>
</dbReference>
<dbReference type="GO" id="GO:0005524">
    <property type="term" value="F:ATP binding"/>
    <property type="evidence" value="ECO:0007669"/>
    <property type="project" value="UniProtKB-UniRule"/>
</dbReference>
<evidence type="ECO:0000256" key="5">
    <source>
        <dbReference type="ARBA" id="ARBA00022598"/>
    </source>
</evidence>
<evidence type="ECO:0000256" key="6">
    <source>
        <dbReference type="ARBA" id="ARBA00022741"/>
    </source>
</evidence>
<dbReference type="InterPro" id="IPR014729">
    <property type="entry name" value="Rossmann-like_a/b/a_fold"/>
</dbReference>
<dbReference type="PROSITE" id="PS00178">
    <property type="entry name" value="AA_TRNA_LIGASE_I"/>
    <property type="match status" value="1"/>
</dbReference>